<comment type="caution">
    <text evidence="7">The sequence shown here is derived from an EMBL/GenBank/DDBJ whole genome shotgun (WGS) entry which is preliminary data.</text>
</comment>
<reference evidence="7 8" key="1">
    <citation type="submission" date="2021-06" db="EMBL/GenBank/DDBJ databases">
        <authorList>
            <person name="Palmer J.M."/>
        </authorList>
    </citation>
    <scope>NUCLEOTIDE SEQUENCE [LARGE SCALE GENOMIC DNA]</scope>
    <source>
        <strain evidence="7 8">XC_2019</strain>
        <tissue evidence="7">Muscle</tissue>
    </source>
</reference>
<dbReference type="InterPro" id="IPR037721">
    <property type="entry name" value="Ferlin"/>
</dbReference>
<organism evidence="7 8">
    <name type="scientific">Xenoophorus captivus</name>
    <dbReference type="NCBI Taxonomy" id="1517983"/>
    <lineage>
        <taxon>Eukaryota</taxon>
        <taxon>Metazoa</taxon>
        <taxon>Chordata</taxon>
        <taxon>Craniata</taxon>
        <taxon>Vertebrata</taxon>
        <taxon>Euteleostomi</taxon>
        <taxon>Actinopterygii</taxon>
        <taxon>Neopterygii</taxon>
        <taxon>Teleostei</taxon>
        <taxon>Neoteleostei</taxon>
        <taxon>Acanthomorphata</taxon>
        <taxon>Ovalentaria</taxon>
        <taxon>Atherinomorphae</taxon>
        <taxon>Cyprinodontiformes</taxon>
        <taxon>Goodeidae</taxon>
        <taxon>Xenoophorus</taxon>
    </lineage>
</organism>
<keyword evidence="5" id="KW-0472">Membrane</keyword>
<keyword evidence="3" id="KW-0677">Repeat</keyword>
<sequence length="150" mass="16560">LFRGKANEEEGMSDERFVGKFKATFPQESLLSVLIYDFDLVGGDDLIGETRIDLENRFYSKHRATCGLPAEYSLDNGVDGPHFSPGRIIVANKIFTGKTLFMHEGSGPDVGGHVPSGFTTSRTPSGHFTQKTKRVSFDWFLVTGLAKKVL</sequence>
<evidence type="ECO:0000256" key="3">
    <source>
        <dbReference type="ARBA" id="ARBA00022737"/>
    </source>
</evidence>
<name>A0ABV0SFB0_9TELE</name>
<evidence type="ECO:0000259" key="6">
    <source>
        <dbReference type="Pfam" id="PF00168"/>
    </source>
</evidence>
<comment type="subcellular location">
    <subcellularLocation>
        <location evidence="1">Membrane</location>
        <topology evidence="1">Single-pass membrane protein</topology>
    </subcellularLocation>
</comment>
<evidence type="ECO:0000256" key="4">
    <source>
        <dbReference type="ARBA" id="ARBA00022989"/>
    </source>
</evidence>
<dbReference type="PANTHER" id="PTHR12546:SF37">
    <property type="entry name" value="FER-1-LIKE 6 (C. ELEGANS)"/>
    <property type="match status" value="1"/>
</dbReference>
<evidence type="ECO:0000256" key="5">
    <source>
        <dbReference type="ARBA" id="ARBA00023136"/>
    </source>
</evidence>
<gene>
    <name evidence="7" type="ORF">XENOCAPTIV_014360</name>
</gene>
<dbReference type="Proteomes" id="UP001434883">
    <property type="component" value="Unassembled WGS sequence"/>
</dbReference>
<dbReference type="InterPro" id="IPR000008">
    <property type="entry name" value="C2_dom"/>
</dbReference>
<keyword evidence="8" id="KW-1185">Reference proteome</keyword>
<dbReference type="Pfam" id="PF00168">
    <property type="entry name" value="C2"/>
    <property type="match status" value="1"/>
</dbReference>
<evidence type="ECO:0000256" key="2">
    <source>
        <dbReference type="ARBA" id="ARBA00022692"/>
    </source>
</evidence>
<protein>
    <recommendedName>
        <fullName evidence="6">C2 domain-containing protein</fullName>
    </recommendedName>
</protein>
<dbReference type="SUPFAM" id="SSF49562">
    <property type="entry name" value="C2 domain (Calcium/lipid-binding domain, CaLB)"/>
    <property type="match status" value="1"/>
</dbReference>
<evidence type="ECO:0000256" key="1">
    <source>
        <dbReference type="ARBA" id="ARBA00004167"/>
    </source>
</evidence>
<dbReference type="EMBL" id="JAHRIN010078601">
    <property type="protein sequence ID" value="MEQ2219220.1"/>
    <property type="molecule type" value="Genomic_DNA"/>
</dbReference>
<dbReference type="PANTHER" id="PTHR12546">
    <property type="entry name" value="FER-1-LIKE"/>
    <property type="match status" value="1"/>
</dbReference>
<dbReference type="InterPro" id="IPR035892">
    <property type="entry name" value="C2_domain_sf"/>
</dbReference>
<keyword evidence="4" id="KW-1133">Transmembrane helix</keyword>
<keyword evidence="2" id="KW-0812">Transmembrane</keyword>
<proteinExistence type="predicted"/>
<feature type="non-terminal residue" evidence="7">
    <location>
        <position position="1"/>
    </location>
</feature>
<evidence type="ECO:0000313" key="8">
    <source>
        <dbReference type="Proteomes" id="UP001434883"/>
    </source>
</evidence>
<accession>A0ABV0SFB0</accession>
<feature type="domain" description="C2" evidence="6">
    <location>
        <begin position="21"/>
        <end position="59"/>
    </location>
</feature>
<evidence type="ECO:0000313" key="7">
    <source>
        <dbReference type="EMBL" id="MEQ2219220.1"/>
    </source>
</evidence>
<feature type="non-terminal residue" evidence="7">
    <location>
        <position position="150"/>
    </location>
</feature>